<organism evidence="3 4">
    <name type="scientific">Amycolatopsis halotolerans</name>
    <dbReference type="NCBI Taxonomy" id="330083"/>
    <lineage>
        <taxon>Bacteria</taxon>
        <taxon>Bacillati</taxon>
        <taxon>Actinomycetota</taxon>
        <taxon>Actinomycetes</taxon>
        <taxon>Pseudonocardiales</taxon>
        <taxon>Pseudonocardiaceae</taxon>
        <taxon>Amycolatopsis</taxon>
    </lineage>
</organism>
<dbReference type="EMBL" id="JBHRWI010000014">
    <property type="protein sequence ID" value="MFC3510493.1"/>
    <property type="molecule type" value="Genomic_DNA"/>
</dbReference>
<dbReference type="Gene3D" id="3.90.1300.10">
    <property type="entry name" value="Amidase signature (AS) domain"/>
    <property type="match status" value="1"/>
</dbReference>
<dbReference type="InterPro" id="IPR023631">
    <property type="entry name" value="Amidase_dom"/>
</dbReference>
<dbReference type="SUPFAM" id="SSF75304">
    <property type="entry name" value="Amidase signature (AS) enzymes"/>
    <property type="match status" value="1"/>
</dbReference>
<dbReference type="RefSeq" id="WP_377868409.1">
    <property type="nucleotide sequence ID" value="NZ_JBHMAY010000006.1"/>
</dbReference>
<feature type="domain" description="Amidase" evidence="2">
    <location>
        <begin position="25"/>
        <end position="447"/>
    </location>
</feature>
<dbReference type="Proteomes" id="UP001595764">
    <property type="component" value="Unassembled WGS sequence"/>
</dbReference>
<accession>A0ABV7QDS9</accession>
<comment type="caution">
    <text evidence="3">The sequence shown here is derived from an EMBL/GenBank/DDBJ whole genome shotgun (WGS) entry which is preliminary data.</text>
</comment>
<dbReference type="InterPro" id="IPR020556">
    <property type="entry name" value="Amidase_CS"/>
</dbReference>
<gene>
    <name evidence="3" type="ORF">ACFORO_10000</name>
</gene>
<name>A0ABV7QDS9_9PSEU</name>
<evidence type="ECO:0000256" key="1">
    <source>
        <dbReference type="ARBA" id="ARBA00009199"/>
    </source>
</evidence>
<dbReference type="PROSITE" id="PS00571">
    <property type="entry name" value="AMIDASES"/>
    <property type="match status" value="1"/>
</dbReference>
<dbReference type="InterPro" id="IPR000120">
    <property type="entry name" value="Amidase"/>
</dbReference>
<dbReference type="InterPro" id="IPR036928">
    <property type="entry name" value="AS_sf"/>
</dbReference>
<keyword evidence="4" id="KW-1185">Reference proteome</keyword>
<dbReference type="Pfam" id="PF01425">
    <property type="entry name" value="Amidase"/>
    <property type="match status" value="1"/>
</dbReference>
<evidence type="ECO:0000259" key="2">
    <source>
        <dbReference type="Pfam" id="PF01425"/>
    </source>
</evidence>
<protein>
    <submittedName>
        <fullName evidence="3">Amidase</fullName>
    </submittedName>
</protein>
<reference evidence="4" key="1">
    <citation type="journal article" date="2019" name="Int. J. Syst. Evol. Microbiol.">
        <title>The Global Catalogue of Microorganisms (GCM) 10K type strain sequencing project: providing services to taxonomists for standard genome sequencing and annotation.</title>
        <authorList>
            <consortium name="The Broad Institute Genomics Platform"/>
            <consortium name="The Broad Institute Genome Sequencing Center for Infectious Disease"/>
            <person name="Wu L."/>
            <person name="Ma J."/>
        </authorList>
    </citation>
    <scope>NUCLEOTIDE SEQUENCE [LARGE SCALE GENOMIC DNA]</scope>
    <source>
        <strain evidence="4">CGMCC 4.7682</strain>
    </source>
</reference>
<sequence length="467" mass="48787">MGQLHDLTALEQAAAVRSRTISPVELVEHCLERVDRLNDDLGAFLTVTAESARREARQAEARVMAGEAIPPLHGVPIAIKDLNNTKGVRTTFGSVAGLELVPDFDDDVVVSLRAAGTISLGKTNVPEFGLPNYTESAIGPPARTPWDLSRSAGGSSGGAAAAVAGGLIPFAHGNDGGGSVRIPAAVCGLVGIKPSRGRISNGPASLDPGNLVHQGPLARTVRDAAALLDAMADGTGGAVALPPGRTFLEFAEREPGTLRIGRYCATDTADGTLDPSVRAAYEATTELLVSLGHQVEELVPPPIAASLDDFMTMWSAAPAAVQLPPEAEAVLRPFTQWLRARGAEIPATAYLRAADSVRALGRRLMLAGEAFDAVLVPTVALPPRPVGAARDDDPEADFAGQADFAPWTALYNVTGQPVLNVPVSWSETGLPIGMSLVGKLWDEASILSLAAQLETVRPWADRKPACW</sequence>
<proteinExistence type="inferred from homology"/>
<dbReference type="PANTHER" id="PTHR11895:SF7">
    <property type="entry name" value="GLUTAMYL-TRNA(GLN) AMIDOTRANSFERASE SUBUNIT A, MITOCHONDRIAL"/>
    <property type="match status" value="1"/>
</dbReference>
<dbReference type="PANTHER" id="PTHR11895">
    <property type="entry name" value="TRANSAMIDASE"/>
    <property type="match status" value="1"/>
</dbReference>
<evidence type="ECO:0000313" key="3">
    <source>
        <dbReference type="EMBL" id="MFC3510493.1"/>
    </source>
</evidence>
<comment type="similarity">
    <text evidence="1">Belongs to the amidase family.</text>
</comment>
<evidence type="ECO:0000313" key="4">
    <source>
        <dbReference type="Proteomes" id="UP001595764"/>
    </source>
</evidence>